<keyword evidence="1" id="KW-0946">Virion</keyword>
<evidence type="ECO:0000256" key="2">
    <source>
        <dbReference type="ARBA" id="ARBA00035110"/>
    </source>
</evidence>
<evidence type="ECO:0000256" key="1">
    <source>
        <dbReference type="ARBA" id="ARBA00023104"/>
    </source>
</evidence>
<keyword evidence="1" id="KW-1175">Viral attachment to host cell pilus</keyword>
<dbReference type="InterPro" id="IPR005563">
    <property type="entry name" value="A_protein"/>
</dbReference>
<keyword evidence="1" id="KW-0945">Host-virus interaction</keyword>
<evidence type="ECO:0000313" key="3">
    <source>
        <dbReference type="EMBL" id="APG77218.1"/>
    </source>
</evidence>
<dbReference type="GO" id="GO:0039666">
    <property type="term" value="P:virion attachment to host cell pilus"/>
    <property type="evidence" value="ECO:0007669"/>
    <property type="project" value="UniProtKB-KW"/>
</dbReference>
<dbReference type="EMBL" id="KX883585">
    <property type="protein sequence ID" value="APG77218.1"/>
    <property type="molecule type" value="Genomic_RNA"/>
</dbReference>
<name>A0A1L3KIH7_9VIRU</name>
<proteinExistence type="inferred from homology"/>
<organism evidence="3">
    <name type="scientific">Hubei levi-like virus 12</name>
    <dbReference type="NCBI Taxonomy" id="1922911"/>
    <lineage>
        <taxon>Viruses</taxon>
        <taxon>Riboviria</taxon>
    </lineage>
</organism>
<evidence type="ECO:0008006" key="4">
    <source>
        <dbReference type="Google" id="ProtNLM"/>
    </source>
</evidence>
<sequence>MTQSNISTRVPGREEILLVSGVDWPREFGSYGRFVKDKREHPYSKEHSLWEYSFALHNKDTVPHLYYFYENDPYSAKAYGLPSQSFDNESNILSNLTLTALNRMADRVRNSELQLGNDIGEAKQTFQMIGDKINTITSAIRHLKRGDFSRAQRALGIVDRKRLPRRLRKKHLISKYSRQGIDGLSSAWLELQFGLKPLLSEIKAGYDLMRSSEQNKATKGVEGFNLLKTKSSASTSFSDPFVAGNVTWIRKKIYRINYRFYYEKKVPTVANTNTRLGLDNPFGVLWEISPWSFLIDYLIPIGNYIAAKEFLNKNPPLFAWKTEVIHFTSKATPSNTNILLGIDSKYSSTSILRKQTTVDELLGGVPFPKPKPFSEVFSVAHVLNAIALLGQTLKK</sequence>
<keyword evidence="1" id="KW-1161">Viral attachment to host cell</keyword>
<reference evidence="3" key="1">
    <citation type="journal article" date="2016" name="Nature">
        <title>Redefining the invertebrate RNA virosphere.</title>
        <authorList>
            <person name="Shi M."/>
            <person name="Lin X.D."/>
            <person name="Tian J.H."/>
            <person name="Chen L.J."/>
            <person name="Chen X."/>
            <person name="Li C.X."/>
            <person name="Qin X.C."/>
            <person name="Li J."/>
            <person name="Cao J.P."/>
            <person name="Eden J.S."/>
            <person name="Buchmann J."/>
            <person name="Wang W."/>
            <person name="Xu J."/>
            <person name="Holmes E.C."/>
            <person name="Zhang Y.Z."/>
        </authorList>
    </citation>
    <scope>NUCLEOTIDE SEQUENCE</scope>
    <source>
        <strain evidence="3">WHCC110652</strain>
    </source>
</reference>
<keyword evidence="1" id="KW-1160">Virus entry into host cell</keyword>
<protein>
    <recommendedName>
        <fullName evidence="4">Maturation protein</fullName>
    </recommendedName>
</protein>
<comment type="similarity">
    <text evidence="2">Belongs to the Leviviricetes maturation protein family.</text>
</comment>
<dbReference type="Pfam" id="PF03863">
    <property type="entry name" value="Phage_mat-A"/>
    <property type="match status" value="1"/>
</dbReference>
<accession>A0A1L3KIH7</accession>